<dbReference type="RefSeq" id="WP_133210036.1">
    <property type="nucleotide sequence ID" value="NZ_SMSE01000001.1"/>
</dbReference>
<name>A0A4R5LVN6_9GAMM</name>
<dbReference type="GO" id="GO:0005524">
    <property type="term" value="F:ATP binding"/>
    <property type="evidence" value="ECO:0007669"/>
    <property type="project" value="UniProtKB-KW"/>
</dbReference>
<dbReference type="AlphaFoldDB" id="A0A4R5LVN6"/>
<keyword evidence="2" id="KW-0813">Transport</keyword>
<keyword evidence="3" id="KW-0547">Nucleotide-binding</keyword>
<dbReference type="SMART" id="SM00382">
    <property type="entry name" value="AAA"/>
    <property type="match status" value="1"/>
</dbReference>
<organism evidence="6 7">
    <name type="scientific">Seongchinamella unica</name>
    <dbReference type="NCBI Taxonomy" id="2547392"/>
    <lineage>
        <taxon>Bacteria</taxon>
        <taxon>Pseudomonadati</taxon>
        <taxon>Pseudomonadota</taxon>
        <taxon>Gammaproteobacteria</taxon>
        <taxon>Cellvibrionales</taxon>
        <taxon>Halieaceae</taxon>
        <taxon>Seongchinamella</taxon>
    </lineage>
</organism>
<dbReference type="InterPro" id="IPR003439">
    <property type="entry name" value="ABC_transporter-like_ATP-bd"/>
</dbReference>
<feature type="domain" description="ABC transporter" evidence="5">
    <location>
        <begin position="2"/>
        <end position="231"/>
    </location>
</feature>
<dbReference type="PANTHER" id="PTHR43335">
    <property type="entry name" value="ABC TRANSPORTER, ATP-BINDING PROTEIN"/>
    <property type="match status" value="1"/>
</dbReference>
<evidence type="ECO:0000313" key="7">
    <source>
        <dbReference type="Proteomes" id="UP000295554"/>
    </source>
</evidence>
<dbReference type="Proteomes" id="UP000295554">
    <property type="component" value="Unassembled WGS sequence"/>
</dbReference>
<dbReference type="PANTHER" id="PTHR43335:SF4">
    <property type="entry name" value="ABC TRANSPORTER, ATP-BINDING PROTEIN"/>
    <property type="match status" value="1"/>
</dbReference>
<keyword evidence="7" id="KW-1185">Reference proteome</keyword>
<evidence type="ECO:0000256" key="2">
    <source>
        <dbReference type="ARBA" id="ARBA00022448"/>
    </source>
</evidence>
<comment type="similarity">
    <text evidence="1">Belongs to the ABC transporter superfamily.</text>
</comment>
<dbReference type="CDD" id="cd03230">
    <property type="entry name" value="ABC_DR_subfamily_A"/>
    <property type="match status" value="1"/>
</dbReference>
<reference evidence="6 7" key="1">
    <citation type="submission" date="2019-03" db="EMBL/GenBank/DDBJ databases">
        <title>Seongchinamella monodicae gen. nov., sp. nov., a novel member of the Gammaproteobacteria isolated from a tidal mudflat of beach.</title>
        <authorList>
            <person name="Yang H.G."/>
            <person name="Kang J.W."/>
            <person name="Lee S.D."/>
        </authorList>
    </citation>
    <scope>NUCLEOTIDE SEQUENCE [LARGE SCALE GENOMIC DNA]</scope>
    <source>
        <strain evidence="6 7">GH4-78</strain>
    </source>
</reference>
<dbReference type="Pfam" id="PF00005">
    <property type="entry name" value="ABC_tran"/>
    <property type="match status" value="1"/>
</dbReference>
<dbReference type="InterPro" id="IPR003593">
    <property type="entry name" value="AAA+_ATPase"/>
</dbReference>
<accession>A0A4R5LVN6</accession>
<dbReference type="PROSITE" id="PS50893">
    <property type="entry name" value="ABC_TRANSPORTER_2"/>
    <property type="match status" value="1"/>
</dbReference>
<dbReference type="GO" id="GO:0016887">
    <property type="term" value="F:ATP hydrolysis activity"/>
    <property type="evidence" value="ECO:0007669"/>
    <property type="project" value="InterPro"/>
</dbReference>
<keyword evidence="4 6" id="KW-0067">ATP-binding</keyword>
<dbReference type="SUPFAM" id="SSF52540">
    <property type="entry name" value="P-loop containing nucleoside triphosphate hydrolases"/>
    <property type="match status" value="1"/>
</dbReference>
<evidence type="ECO:0000256" key="3">
    <source>
        <dbReference type="ARBA" id="ARBA00022741"/>
    </source>
</evidence>
<dbReference type="InterPro" id="IPR027417">
    <property type="entry name" value="P-loop_NTPase"/>
</dbReference>
<proteinExistence type="inferred from homology"/>
<dbReference type="OrthoDB" id="9781337at2"/>
<protein>
    <submittedName>
        <fullName evidence="6">ABC transporter ATP-binding protein</fullName>
    </submittedName>
</protein>
<dbReference type="Gene3D" id="3.40.50.300">
    <property type="entry name" value="P-loop containing nucleotide triphosphate hydrolases"/>
    <property type="match status" value="1"/>
</dbReference>
<evidence type="ECO:0000313" key="6">
    <source>
        <dbReference type="EMBL" id="TDG15509.1"/>
    </source>
</evidence>
<sequence length="310" mass="34360">MIEASHLTRQFGRNTAVSNVSFNIHNNEVVGLLGPNGAGKTTIMRMLSGYLEPTTGSVTVNGENLEQNAYTIQRQLGYLPENLPVYPDMMVADYLDYVATIKGIPRTERLRAVKEALFATEMTAHALQTIDKLSRGQKQRVGVAQAVLGRPSFLILDEPTNGLDPHQTEQMRALIDQLSRRATIILSTHIMQEVEAVCDRVLVIRNGQLALDQSLAKLRDCSSMVLRTDAAGDNLADLLAHLPQIDTVQCVKSREDMREYHLQLRGDCSADTAAGNISHCVLQAGARLYQLESQSRHLEDVYREVIDNGH</sequence>
<dbReference type="EMBL" id="SMSE01000001">
    <property type="protein sequence ID" value="TDG15509.1"/>
    <property type="molecule type" value="Genomic_DNA"/>
</dbReference>
<evidence type="ECO:0000256" key="1">
    <source>
        <dbReference type="ARBA" id="ARBA00005417"/>
    </source>
</evidence>
<evidence type="ECO:0000256" key="4">
    <source>
        <dbReference type="ARBA" id="ARBA00022840"/>
    </source>
</evidence>
<evidence type="ECO:0000259" key="5">
    <source>
        <dbReference type="PROSITE" id="PS50893"/>
    </source>
</evidence>
<gene>
    <name evidence="6" type="ORF">E2F43_04575</name>
</gene>
<comment type="caution">
    <text evidence="6">The sequence shown here is derived from an EMBL/GenBank/DDBJ whole genome shotgun (WGS) entry which is preliminary data.</text>
</comment>